<dbReference type="GO" id="GO:0015288">
    <property type="term" value="F:porin activity"/>
    <property type="evidence" value="ECO:0007669"/>
    <property type="project" value="InterPro"/>
</dbReference>
<dbReference type="Proteomes" id="UP000271870">
    <property type="component" value="Unassembled WGS sequence"/>
</dbReference>
<name>A0A3N0G5J8_9GAMM</name>
<sequence>MKRNILAVVIPALLAAGAANAAEVYNKDGNKLDLNGKVVGLHYFSKDDENKGDQSYVRMGFKGETQITKDLTGYGRFEYNFNANQAEDTNGGAGAGKTRYAYAGLKFGDFGSIDYGRNRGLAYDGISYTDVLPEFGGDSSYTDNLTGRNSGVLTYRNKNFFGLVDGWDFGLQYQSKHEDSTNTAKQTGAGWGVSSSYTSPIGIGAIASYAEANRTEQQKLDGNGQKAEVWATGLKYDANNVYVAATYGEYHNLSYISSHTVQTGSAFAVNSSTGAITSNAVTQRSAFDKTKVFEAVAQYNFDFGLTPSLGYVQAKASDDTAAIKTDDYLYKYVSLGATYSFNKNMSVYTEYDINLIDSDNAYQLNTNDRVAVGVVYQF</sequence>
<dbReference type="InterPro" id="IPR001897">
    <property type="entry name" value="Porin_gammaproteobac"/>
</dbReference>
<evidence type="ECO:0000256" key="5">
    <source>
        <dbReference type="SAM" id="SignalP"/>
    </source>
</evidence>
<dbReference type="GO" id="GO:0009279">
    <property type="term" value="C:cell outer membrane"/>
    <property type="evidence" value="ECO:0007669"/>
    <property type="project" value="UniProtKB-SubCell"/>
</dbReference>
<evidence type="ECO:0000313" key="7">
    <source>
        <dbReference type="EMBL" id="RNM27118.1"/>
    </source>
</evidence>
<accession>A0A3N0G5J8</accession>
<comment type="subcellular location">
    <subcellularLocation>
        <location evidence="1">Cell outer membrane</location>
        <topology evidence="1">Multi-pass membrane protein</topology>
    </subcellularLocation>
</comment>
<dbReference type="PANTHER" id="PTHR34501:SF2">
    <property type="entry name" value="OUTER MEMBRANE PORIN F-RELATED"/>
    <property type="match status" value="1"/>
</dbReference>
<comment type="caution">
    <text evidence="6">The sequence shown here is derived from an EMBL/GenBank/DDBJ whole genome shotgun (WGS) entry which is preliminary data.</text>
</comment>
<dbReference type="EMBL" id="RJLS01000002">
    <property type="protein sequence ID" value="RNM27118.1"/>
    <property type="molecule type" value="Genomic_DNA"/>
</dbReference>
<dbReference type="InterPro" id="IPR023614">
    <property type="entry name" value="Porin_dom_sf"/>
</dbReference>
<keyword evidence="8" id="KW-1185">Reference proteome</keyword>
<evidence type="ECO:0000313" key="6">
    <source>
        <dbReference type="EMBL" id="RNM07763.1"/>
    </source>
</evidence>
<dbReference type="PRINTS" id="PR00183">
    <property type="entry name" value="ECOLIPORIN"/>
</dbReference>
<dbReference type="Proteomes" id="UP000276061">
    <property type="component" value="Unassembled WGS sequence"/>
</dbReference>
<dbReference type="SUPFAM" id="SSF56935">
    <property type="entry name" value="Porins"/>
    <property type="match status" value="1"/>
</dbReference>
<dbReference type="Gene3D" id="2.40.160.10">
    <property type="entry name" value="Porin"/>
    <property type="match status" value="1"/>
</dbReference>
<keyword evidence="3 5" id="KW-0732">Signal</keyword>
<evidence type="ECO:0000313" key="8">
    <source>
        <dbReference type="Proteomes" id="UP000271870"/>
    </source>
</evidence>
<evidence type="ECO:0000256" key="1">
    <source>
        <dbReference type="ARBA" id="ARBA00004571"/>
    </source>
</evidence>
<gene>
    <name evidence="6" type="ORF">EF878_06325</name>
    <name evidence="7" type="ORF">EFS38_02230</name>
</gene>
<evidence type="ECO:0000313" key="9">
    <source>
        <dbReference type="Proteomes" id="UP000276061"/>
    </source>
</evidence>
<dbReference type="InterPro" id="IPR001702">
    <property type="entry name" value="Porin_Gram-ve"/>
</dbReference>
<dbReference type="Pfam" id="PF00267">
    <property type="entry name" value="Porin_1"/>
    <property type="match status" value="1"/>
</dbReference>
<organism evidence="6 9">
    <name type="scientific">Dickeya undicola</name>
    <dbReference type="NCBI Taxonomy" id="1577887"/>
    <lineage>
        <taxon>Bacteria</taxon>
        <taxon>Pseudomonadati</taxon>
        <taxon>Pseudomonadota</taxon>
        <taxon>Gammaproteobacteria</taxon>
        <taxon>Enterobacterales</taxon>
        <taxon>Pectobacteriaceae</taxon>
        <taxon>Dickeya</taxon>
    </lineage>
</organism>
<evidence type="ECO:0000256" key="2">
    <source>
        <dbReference type="ARBA" id="ARBA00007539"/>
    </source>
</evidence>
<evidence type="ECO:0000256" key="4">
    <source>
        <dbReference type="ARBA" id="ARBA00023136"/>
    </source>
</evidence>
<protein>
    <submittedName>
        <fullName evidence="6">Porin</fullName>
    </submittedName>
</protein>
<reference evidence="8 9" key="1">
    <citation type="submission" date="2018-11" db="EMBL/GenBank/DDBJ databases">
        <title>Characterization of surface water Dickeya isolates.</title>
        <authorList>
            <person name="Van Gijsegem F."/>
            <person name="Pedron J."/>
        </authorList>
    </citation>
    <scope>NUCLEOTIDE SEQUENCE [LARGE SCALE GENOMIC DNA]</scope>
    <source>
        <strain evidence="6 9">FVG1-MFV-O17</strain>
        <strain evidence="7 8">FVG10-MFV-A16</strain>
    </source>
</reference>
<dbReference type="GO" id="GO:0034220">
    <property type="term" value="P:monoatomic ion transmembrane transport"/>
    <property type="evidence" value="ECO:0007669"/>
    <property type="project" value="InterPro"/>
</dbReference>
<dbReference type="InterPro" id="IPR050298">
    <property type="entry name" value="Gram-neg_bact_OMP"/>
</dbReference>
<evidence type="ECO:0000256" key="3">
    <source>
        <dbReference type="ARBA" id="ARBA00022729"/>
    </source>
</evidence>
<keyword evidence="4" id="KW-0472">Membrane</keyword>
<dbReference type="InterPro" id="IPR033900">
    <property type="entry name" value="Gram_neg_porin_domain"/>
</dbReference>
<feature type="signal peptide" evidence="5">
    <location>
        <begin position="1"/>
        <end position="21"/>
    </location>
</feature>
<feature type="chain" id="PRO_5018224703" evidence="5">
    <location>
        <begin position="22"/>
        <end position="378"/>
    </location>
</feature>
<comment type="similarity">
    <text evidence="2">Belongs to the Gram-negative porin family.</text>
</comment>
<dbReference type="EMBL" id="RJLR01000012">
    <property type="protein sequence ID" value="RNM07763.1"/>
    <property type="molecule type" value="Genomic_DNA"/>
</dbReference>
<dbReference type="PRINTS" id="PR00182">
    <property type="entry name" value="ECOLNEIPORIN"/>
</dbReference>
<dbReference type="OrthoDB" id="7055111at2"/>
<dbReference type="CDD" id="cd00342">
    <property type="entry name" value="gram_neg_porins"/>
    <property type="match status" value="1"/>
</dbReference>
<proteinExistence type="inferred from homology"/>
<dbReference type="PANTHER" id="PTHR34501">
    <property type="entry name" value="PROTEIN YDDL-RELATED"/>
    <property type="match status" value="1"/>
</dbReference>
<dbReference type="AlphaFoldDB" id="A0A3N0G5J8"/>